<dbReference type="InterPro" id="IPR023485">
    <property type="entry name" value="Ptyr_pPase"/>
</dbReference>
<dbReference type="Gene3D" id="3.40.50.2300">
    <property type="match status" value="1"/>
</dbReference>
<evidence type="ECO:0000259" key="2">
    <source>
        <dbReference type="SMART" id="SM00226"/>
    </source>
</evidence>
<dbReference type="PANTHER" id="PTHR43428">
    <property type="entry name" value="ARSENATE REDUCTASE"/>
    <property type="match status" value="1"/>
</dbReference>
<comment type="caution">
    <text evidence="3">The sequence shown here is derived from an EMBL/GenBank/DDBJ whole genome shotgun (WGS) entry which is preliminary data.</text>
</comment>
<evidence type="ECO:0000256" key="1">
    <source>
        <dbReference type="ARBA" id="ARBA00022849"/>
    </source>
</evidence>
<evidence type="ECO:0000313" key="3">
    <source>
        <dbReference type="EMBL" id="MCC8397207.1"/>
    </source>
</evidence>
<dbReference type="SMART" id="SM00226">
    <property type="entry name" value="LMWPc"/>
    <property type="match status" value="1"/>
</dbReference>
<dbReference type="Pfam" id="PF01451">
    <property type="entry name" value="LMWPc"/>
    <property type="match status" value="1"/>
</dbReference>
<dbReference type="RefSeq" id="WP_230513469.1">
    <property type="nucleotide sequence ID" value="NZ_JAJITD010000025.1"/>
</dbReference>
<sequence>MTNKYKVLFLCRDNSIRSIIAEALLHELAAHRFDAFSAGPEPAAGIHPQALAQLQPGIAGRAPLSPKSWLEFTGEWAPRMDVVIALDEAVDALHAPAFPGQPLFLHWSIADPLAGEAAGADELARLFDKTFWQTVRQVSAFIAQPEYARRTANGVTSEHAGEAAEASGIVDARNAVNTANGGGSRALRGASGHFEVAARAPSSVAARA</sequence>
<protein>
    <submittedName>
        <fullName evidence="3">Arsenate reductase ArsC</fullName>
    </submittedName>
</protein>
<reference evidence="3 4" key="1">
    <citation type="submission" date="2021-11" db="EMBL/GenBank/DDBJ databases">
        <authorList>
            <person name="Oh E.-T."/>
            <person name="Kim S.-B."/>
        </authorList>
    </citation>
    <scope>NUCLEOTIDE SEQUENCE [LARGE SCALE GENOMIC DNA]</scope>
    <source>
        <strain evidence="3 4">MMS20-SJTR3</strain>
    </source>
</reference>
<dbReference type="EMBL" id="JAJITD010000025">
    <property type="protein sequence ID" value="MCC8397207.1"/>
    <property type="molecule type" value="Genomic_DNA"/>
</dbReference>
<proteinExistence type="predicted"/>
<accession>A0ABS8K4Y3</accession>
<dbReference type="Proteomes" id="UP001431019">
    <property type="component" value="Unassembled WGS sequence"/>
</dbReference>
<feature type="domain" description="Phosphotyrosine protein phosphatase I" evidence="2">
    <location>
        <begin position="5"/>
        <end position="144"/>
    </location>
</feature>
<gene>
    <name evidence="3" type="ORF">LJ656_32025</name>
</gene>
<organism evidence="3 4">
    <name type="scientific">Paraburkholderia sejongensis</name>
    <dbReference type="NCBI Taxonomy" id="2886946"/>
    <lineage>
        <taxon>Bacteria</taxon>
        <taxon>Pseudomonadati</taxon>
        <taxon>Pseudomonadota</taxon>
        <taxon>Betaproteobacteria</taxon>
        <taxon>Burkholderiales</taxon>
        <taxon>Burkholderiaceae</taxon>
        <taxon>Paraburkholderia</taxon>
    </lineage>
</organism>
<dbReference type="InterPro" id="IPR036196">
    <property type="entry name" value="Ptyr_pPase_sf"/>
</dbReference>
<dbReference type="SUPFAM" id="SSF52788">
    <property type="entry name" value="Phosphotyrosine protein phosphatases I"/>
    <property type="match status" value="1"/>
</dbReference>
<evidence type="ECO:0000313" key="4">
    <source>
        <dbReference type="Proteomes" id="UP001431019"/>
    </source>
</evidence>
<dbReference type="PANTHER" id="PTHR43428:SF1">
    <property type="entry name" value="ARSENATE REDUCTASE"/>
    <property type="match status" value="1"/>
</dbReference>
<keyword evidence="1" id="KW-0059">Arsenical resistance</keyword>
<keyword evidence="4" id="KW-1185">Reference proteome</keyword>
<name>A0ABS8K4Y3_9BURK</name>